<comment type="caution">
    <text evidence="3">The sequence shown here is derived from an EMBL/GenBank/DDBJ whole genome shotgun (WGS) entry which is preliminary data.</text>
</comment>
<dbReference type="EMBL" id="VKHS01000636">
    <property type="protein sequence ID" value="MBB0231802.1"/>
    <property type="molecule type" value="Genomic_DNA"/>
</dbReference>
<gene>
    <name evidence="3" type="ORF">FOE67_20460</name>
</gene>
<dbReference type="Proteomes" id="UP000530234">
    <property type="component" value="Unassembled WGS sequence"/>
</dbReference>
<keyword evidence="4" id="KW-1185">Reference proteome</keyword>
<dbReference type="Pfam" id="PF01869">
    <property type="entry name" value="BcrAD_BadFG"/>
    <property type="match status" value="1"/>
</dbReference>
<evidence type="ECO:0000259" key="2">
    <source>
        <dbReference type="Pfam" id="PF01869"/>
    </source>
</evidence>
<sequence length="338" mass="33541">GRGTDAGEPPIRVGEPVTGPPVRIDGEGIGAAELVSRVVSAGRDLLARAGAPRDAVPAAVCVGAAGFATLGAALRRDLPRLVGVGPAAGGGPAPGARWVLAADAVTGYAGALGERPGVVVAAGTGMIALGTDLREWRRADGWGHLLGDCGSGAWIGRAGLEAALRARDGRPGGSAELLREAEELFGPAGDLPARLYPRPDRAAVLASFAPAVARCAAGPIPDPRARGIMGEAAREIAATAAAALPESLRHRDGGTTGAPAPVLALTGGLPRLGSTLTGPLREELARRLPGVREVPPAGDPLDGALLLADRAAAGGPVLPGAAGLLETRILPPAPPGDR</sequence>
<accession>A0A7W3XYF4</accession>
<feature type="domain" description="ATPase BadF/BadG/BcrA/BcrD type" evidence="2">
    <location>
        <begin position="32"/>
        <end position="308"/>
    </location>
</feature>
<reference evidence="4" key="1">
    <citation type="submission" date="2019-10" db="EMBL/GenBank/DDBJ databases">
        <title>Streptomyces sp. nov., a novel actinobacterium isolated from alkaline environment.</title>
        <authorList>
            <person name="Golinska P."/>
        </authorList>
    </citation>
    <scope>NUCLEOTIDE SEQUENCE [LARGE SCALE GENOMIC DNA]</scope>
    <source>
        <strain evidence="4">DSM 42108</strain>
    </source>
</reference>
<name>A0A7W3XYF4_9ACTN</name>
<evidence type="ECO:0000256" key="1">
    <source>
        <dbReference type="SAM" id="MobiDB-lite"/>
    </source>
</evidence>
<dbReference type="PANTHER" id="PTHR43190:SF3">
    <property type="entry name" value="N-ACETYL-D-GLUCOSAMINE KINASE"/>
    <property type="match status" value="1"/>
</dbReference>
<evidence type="ECO:0000313" key="4">
    <source>
        <dbReference type="Proteomes" id="UP000530234"/>
    </source>
</evidence>
<dbReference type="InterPro" id="IPR043129">
    <property type="entry name" value="ATPase_NBD"/>
</dbReference>
<dbReference type="PANTHER" id="PTHR43190">
    <property type="entry name" value="N-ACETYL-D-GLUCOSAMINE KINASE"/>
    <property type="match status" value="1"/>
</dbReference>
<dbReference type="InterPro" id="IPR052519">
    <property type="entry name" value="Euk-type_GlcNAc_Kinase"/>
</dbReference>
<feature type="region of interest" description="Disordered" evidence="1">
    <location>
        <begin position="1"/>
        <end position="20"/>
    </location>
</feature>
<dbReference type="SUPFAM" id="SSF53067">
    <property type="entry name" value="Actin-like ATPase domain"/>
    <property type="match status" value="1"/>
</dbReference>
<proteinExistence type="predicted"/>
<feature type="non-terminal residue" evidence="3">
    <location>
        <position position="1"/>
    </location>
</feature>
<evidence type="ECO:0000313" key="3">
    <source>
        <dbReference type="EMBL" id="MBB0231802.1"/>
    </source>
</evidence>
<dbReference type="InterPro" id="IPR002731">
    <property type="entry name" value="ATPase_BadF"/>
</dbReference>
<organism evidence="3 4">
    <name type="scientific">Streptomyces calidiresistens</name>
    <dbReference type="NCBI Taxonomy" id="1485586"/>
    <lineage>
        <taxon>Bacteria</taxon>
        <taxon>Bacillati</taxon>
        <taxon>Actinomycetota</taxon>
        <taxon>Actinomycetes</taxon>
        <taxon>Kitasatosporales</taxon>
        <taxon>Streptomycetaceae</taxon>
        <taxon>Streptomyces</taxon>
    </lineage>
</organism>
<dbReference type="Gene3D" id="3.30.420.40">
    <property type="match status" value="2"/>
</dbReference>
<protein>
    <submittedName>
        <fullName evidence="3">ATPase</fullName>
    </submittedName>
</protein>
<dbReference type="AlphaFoldDB" id="A0A7W3XYF4"/>